<reference evidence="14 15" key="1">
    <citation type="submission" date="2017-02" db="EMBL/GenBank/DDBJ databases">
        <authorList>
            <person name="Peterson S.W."/>
        </authorList>
    </citation>
    <scope>NUCLEOTIDE SEQUENCE [LARGE SCALE GENOMIC DNA]</scope>
    <source>
        <strain evidence="14 15">ATCC 49788</strain>
    </source>
</reference>
<keyword evidence="7" id="KW-0653">Protein transport</keyword>
<dbReference type="Proteomes" id="UP000190460">
    <property type="component" value="Unassembled WGS sequence"/>
</dbReference>
<dbReference type="Gene3D" id="1.10.40.60">
    <property type="entry name" value="EpsJ-like"/>
    <property type="match status" value="2"/>
</dbReference>
<dbReference type="InterPro" id="IPR045584">
    <property type="entry name" value="Pilin-like"/>
</dbReference>
<accession>A0A1T4VV30</accession>
<keyword evidence="8 11" id="KW-1133">Transmembrane helix</keyword>
<evidence type="ECO:0000259" key="12">
    <source>
        <dbReference type="Pfam" id="PF03934"/>
    </source>
</evidence>
<keyword evidence="5 10" id="KW-0997">Cell inner membrane</keyword>
<dbReference type="NCBIfam" id="NF037980">
    <property type="entry name" value="T2SS_GspK"/>
    <property type="match status" value="1"/>
</dbReference>
<dbReference type="EMBL" id="FUYB01000001">
    <property type="protein sequence ID" value="SKA68842.1"/>
    <property type="molecule type" value="Genomic_DNA"/>
</dbReference>
<dbReference type="GO" id="GO:0009306">
    <property type="term" value="P:protein secretion"/>
    <property type="evidence" value="ECO:0007669"/>
    <property type="project" value="InterPro"/>
</dbReference>
<keyword evidence="3 10" id="KW-0813">Transport</keyword>
<evidence type="ECO:0000256" key="4">
    <source>
        <dbReference type="ARBA" id="ARBA00022475"/>
    </source>
</evidence>
<dbReference type="InterPro" id="IPR049179">
    <property type="entry name" value="T2SSK_SAM-like_2nd"/>
</dbReference>
<evidence type="ECO:0000259" key="13">
    <source>
        <dbReference type="Pfam" id="PF21687"/>
    </source>
</evidence>
<evidence type="ECO:0000256" key="9">
    <source>
        <dbReference type="ARBA" id="ARBA00023136"/>
    </source>
</evidence>
<keyword evidence="9 10" id="KW-0472">Membrane</keyword>
<proteinExistence type="inferred from homology"/>
<dbReference type="SUPFAM" id="SSF158544">
    <property type="entry name" value="GspK insert domain-like"/>
    <property type="match status" value="1"/>
</dbReference>
<evidence type="ECO:0000256" key="8">
    <source>
        <dbReference type="ARBA" id="ARBA00022989"/>
    </source>
</evidence>
<sequence length="336" mass="37441">MKLQRRQRGVAMLTALLIVALAVMVVTSLFVQQRYSIRLSTNLQDMEQAYQYAYAAEKMAGAWLAQDLKETTDGSYDSLQDNWAAKIPVFEIDDDNGQPIGEVQVKIEDLQAYFNVNNLYDVQNKKPRASMLKVFQQILQTQGMLPSSFAYSVVDWIDPDDELTDPDSAESDYYSSQDKPYQASNTLIVDTTELRILKLGNITEPEEKKKLLGELIPFITALPTPSALNVNTASEAMLAAIGLTSQQVQAIVQERTAAPIKSSAALTKLVQNLTAQQKVLLNVSSNYYRLTGQVRLGKSRLFINSVLFRSADGKVSVIMRQFNRVNALPETEPTDA</sequence>
<evidence type="ECO:0000313" key="14">
    <source>
        <dbReference type="EMBL" id="SKA68842.1"/>
    </source>
</evidence>
<gene>
    <name evidence="14" type="ORF">SAMN02745130_00391</name>
</gene>
<dbReference type="Pfam" id="PF21687">
    <property type="entry name" value="T2SSK_1st"/>
    <property type="match status" value="1"/>
</dbReference>
<keyword evidence="15" id="KW-1185">Reference proteome</keyword>
<dbReference type="InterPro" id="IPR005628">
    <property type="entry name" value="GspK"/>
</dbReference>
<dbReference type="SUPFAM" id="SSF54523">
    <property type="entry name" value="Pili subunits"/>
    <property type="match status" value="1"/>
</dbReference>
<feature type="domain" description="T2SS protein K second SAM-like" evidence="12">
    <location>
        <begin position="228"/>
        <end position="271"/>
    </location>
</feature>
<evidence type="ECO:0000256" key="7">
    <source>
        <dbReference type="ARBA" id="ARBA00022927"/>
    </source>
</evidence>
<evidence type="ECO:0000256" key="5">
    <source>
        <dbReference type="ARBA" id="ARBA00022519"/>
    </source>
</evidence>
<dbReference type="Pfam" id="PF03934">
    <property type="entry name" value="T2SSK"/>
    <property type="match status" value="1"/>
</dbReference>
<evidence type="ECO:0000256" key="2">
    <source>
        <dbReference type="ARBA" id="ARBA00007246"/>
    </source>
</evidence>
<dbReference type="GO" id="GO:0005886">
    <property type="term" value="C:plasma membrane"/>
    <property type="evidence" value="ECO:0007669"/>
    <property type="project" value="UniProtKB-SubCell"/>
</dbReference>
<dbReference type="InterPro" id="IPR049031">
    <property type="entry name" value="T2SSK_SAM-like_1st"/>
</dbReference>
<dbReference type="AlphaFoldDB" id="A0A1T4VV30"/>
<evidence type="ECO:0000313" key="15">
    <source>
        <dbReference type="Proteomes" id="UP000190460"/>
    </source>
</evidence>
<feature type="domain" description="T2SS protein K first SAM-like" evidence="13">
    <location>
        <begin position="113"/>
        <end position="223"/>
    </location>
</feature>
<dbReference type="PIRSF" id="PIRSF002786">
    <property type="entry name" value="XcpX"/>
    <property type="match status" value="1"/>
</dbReference>
<evidence type="ECO:0000256" key="10">
    <source>
        <dbReference type="PIRNR" id="PIRNR002786"/>
    </source>
</evidence>
<dbReference type="PANTHER" id="PTHR38831:SF1">
    <property type="entry name" value="TYPE II SECRETION SYSTEM PROTEIN K-RELATED"/>
    <property type="match status" value="1"/>
</dbReference>
<protein>
    <recommendedName>
        <fullName evidence="10">Type II secretion system protein K</fullName>
    </recommendedName>
</protein>
<comment type="similarity">
    <text evidence="2 10">Belongs to the GSP K family.</text>
</comment>
<dbReference type="InterPro" id="IPR038072">
    <property type="entry name" value="GspK_central_sf"/>
</dbReference>
<organism evidence="14 15">
    <name type="scientific">Thiothrix eikelboomii</name>
    <dbReference type="NCBI Taxonomy" id="92487"/>
    <lineage>
        <taxon>Bacteria</taxon>
        <taxon>Pseudomonadati</taxon>
        <taxon>Pseudomonadota</taxon>
        <taxon>Gammaproteobacteria</taxon>
        <taxon>Thiotrichales</taxon>
        <taxon>Thiotrichaceae</taxon>
        <taxon>Thiothrix</taxon>
    </lineage>
</organism>
<dbReference type="STRING" id="92487.SAMN02745130_00391"/>
<evidence type="ECO:0000256" key="3">
    <source>
        <dbReference type="ARBA" id="ARBA00022448"/>
    </source>
</evidence>
<keyword evidence="6 11" id="KW-0812">Transmembrane</keyword>
<evidence type="ECO:0000256" key="11">
    <source>
        <dbReference type="SAM" id="Phobius"/>
    </source>
</evidence>
<name>A0A1T4VV30_9GAMM</name>
<feature type="transmembrane region" description="Helical" evidence="11">
    <location>
        <begin position="12"/>
        <end position="31"/>
    </location>
</feature>
<dbReference type="Gene3D" id="3.30.1300.30">
    <property type="entry name" value="GSPII I/J protein-like"/>
    <property type="match status" value="1"/>
</dbReference>
<keyword evidence="4 10" id="KW-1003">Cell membrane</keyword>
<evidence type="ECO:0000256" key="1">
    <source>
        <dbReference type="ARBA" id="ARBA00004533"/>
    </source>
</evidence>
<dbReference type="RefSeq" id="WP_078920885.1">
    <property type="nucleotide sequence ID" value="NZ_FUYB01000001.1"/>
</dbReference>
<evidence type="ECO:0000256" key="6">
    <source>
        <dbReference type="ARBA" id="ARBA00022692"/>
    </source>
</evidence>
<dbReference type="PANTHER" id="PTHR38831">
    <property type="entry name" value="TYPE II SECRETION SYSTEM PROTEIN K"/>
    <property type="match status" value="1"/>
</dbReference>
<comment type="subcellular location">
    <subcellularLocation>
        <location evidence="1 10">Cell inner membrane</location>
    </subcellularLocation>
</comment>